<dbReference type="GO" id="GO:0000976">
    <property type="term" value="F:transcription cis-regulatory region binding"/>
    <property type="evidence" value="ECO:0007669"/>
    <property type="project" value="TreeGrafter"/>
</dbReference>
<protein>
    <submittedName>
        <fullName evidence="4">DNA-binding transcriptional regulator, AcrR family</fullName>
    </submittedName>
</protein>
<name>A0A1H8Y6K7_9PSEU</name>
<evidence type="ECO:0000259" key="3">
    <source>
        <dbReference type="PROSITE" id="PS50977"/>
    </source>
</evidence>
<gene>
    <name evidence="4" type="ORF">SAMN04489732_111194</name>
</gene>
<dbReference type="InterPro" id="IPR050109">
    <property type="entry name" value="HTH-type_TetR-like_transc_reg"/>
</dbReference>
<evidence type="ECO:0000256" key="2">
    <source>
        <dbReference type="PROSITE-ProRule" id="PRU00335"/>
    </source>
</evidence>
<evidence type="ECO:0000256" key="1">
    <source>
        <dbReference type="ARBA" id="ARBA00023125"/>
    </source>
</evidence>
<dbReference type="InterPro" id="IPR041483">
    <property type="entry name" value="TetR_C_34"/>
</dbReference>
<dbReference type="InterPro" id="IPR009057">
    <property type="entry name" value="Homeodomain-like_sf"/>
</dbReference>
<reference evidence="4 5" key="1">
    <citation type="submission" date="2016-10" db="EMBL/GenBank/DDBJ databases">
        <authorList>
            <person name="de Groot N.N."/>
        </authorList>
    </citation>
    <scope>NUCLEOTIDE SEQUENCE [LARGE SCALE GENOMIC DNA]</scope>
    <source>
        <strain evidence="4 5">DSM 44993</strain>
    </source>
</reference>
<dbReference type="GO" id="GO:0003700">
    <property type="term" value="F:DNA-binding transcription factor activity"/>
    <property type="evidence" value="ECO:0007669"/>
    <property type="project" value="TreeGrafter"/>
</dbReference>
<dbReference type="PANTHER" id="PTHR30055:SF226">
    <property type="entry name" value="HTH-TYPE TRANSCRIPTIONAL REGULATOR PKSA"/>
    <property type="match status" value="1"/>
</dbReference>
<dbReference type="PANTHER" id="PTHR30055">
    <property type="entry name" value="HTH-TYPE TRANSCRIPTIONAL REGULATOR RUTR"/>
    <property type="match status" value="1"/>
</dbReference>
<dbReference type="STRING" id="394193.SAMN04489732_111194"/>
<dbReference type="Pfam" id="PF00440">
    <property type="entry name" value="TetR_N"/>
    <property type="match status" value="1"/>
</dbReference>
<dbReference type="PROSITE" id="PS50977">
    <property type="entry name" value="HTH_TETR_2"/>
    <property type="match status" value="1"/>
</dbReference>
<dbReference type="OrthoDB" id="6637160at2"/>
<evidence type="ECO:0000313" key="4">
    <source>
        <dbReference type="EMBL" id="SEP47716.1"/>
    </source>
</evidence>
<sequence length="223" mass="24268">MSAGFQRARRPEQIEARRVTILETATAMLRERPVAEISLRELSDRVGLAKSNVLRYFDSREAIFLEVLDGVWRAWLDGVERELAEPVEEGPGYAREERVAATIARSLRGDRLLCELISAMASVLERNISIEFARGFKARAAANTGRLAGLVRARVPELSDEGANHFAGAVFVVVAGLWPFANPTEAVATAAAELGAPPASRMFADGLTEGLVNLLVGLVARQR</sequence>
<dbReference type="AlphaFoldDB" id="A0A1H8Y6K7"/>
<dbReference type="RefSeq" id="WP_091620338.1">
    <property type="nucleotide sequence ID" value="NZ_FOEF01000011.1"/>
</dbReference>
<dbReference type="Gene3D" id="1.10.357.10">
    <property type="entry name" value="Tetracycline Repressor, domain 2"/>
    <property type="match status" value="1"/>
</dbReference>
<dbReference type="EMBL" id="FOEF01000011">
    <property type="protein sequence ID" value="SEP47716.1"/>
    <property type="molecule type" value="Genomic_DNA"/>
</dbReference>
<evidence type="ECO:0000313" key="5">
    <source>
        <dbReference type="Proteomes" id="UP000198582"/>
    </source>
</evidence>
<dbReference type="SUPFAM" id="SSF46689">
    <property type="entry name" value="Homeodomain-like"/>
    <property type="match status" value="1"/>
</dbReference>
<dbReference type="Proteomes" id="UP000198582">
    <property type="component" value="Unassembled WGS sequence"/>
</dbReference>
<feature type="DNA-binding region" description="H-T-H motif" evidence="2">
    <location>
        <begin position="38"/>
        <end position="57"/>
    </location>
</feature>
<dbReference type="Pfam" id="PF17929">
    <property type="entry name" value="TetR_C_34"/>
    <property type="match status" value="1"/>
</dbReference>
<organism evidence="4 5">
    <name type="scientific">Amycolatopsis saalfeldensis</name>
    <dbReference type="NCBI Taxonomy" id="394193"/>
    <lineage>
        <taxon>Bacteria</taxon>
        <taxon>Bacillati</taxon>
        <taxon>Actinomycetota</taxon>
        <taxon>Actinomycetes</taxon>
        <taxon>Pseudonocardiales</taxon>
        <taxon>Pseudonocardiaceae</taxon>
        <taxon>Amycolatopsis</taxon>
    </lineage>
</organism>
<feature type="domain" description="HTH tetR-type" evidence="3">
    <location>
        <begin position="15"/>
        <end position="75"/>
    </location>
</feature>
<accession>A0A1H8Y6K7</accession>
<proteinExistence type="predicted"/>
<keyword evidence="5" id="KW-1185">Reference proteome</keyword>
<keyword evidence="1 2" id="KW-0238">DNA-binding</keyword>
<dbReference type="InterPro" id="IPR001647">
    <property type="entry name" value="HTH_TetR"/>
</dbReference>